<evidence type="ECO:0000313" key="2">
    <source>
        <dbReference type="Proteomes" id="UP000019116"/>
    </source>
</evidence>
<sequence>MAAMTQTDQALPMATADLEAAMAALPVKKQRLRKSFHRVVACAPPHVKLPFTWDDIDVGAASMRNAASSSLCFLAQLSSLVVSLMNTKTHAHTQPRKKAIGFAQNILPW</sequence>
<dbReference type="EnsemblPlants" id="TraesCS7A02G564800.1">
    <property type="protein sequence ID" value="TraesCS7A02G564800.1.cds1"/>
    <property type="gene ID" value="TraesCS7A02G564800"/>
</dbReference>
<dbReference type="Gramene" id="TraesSTA7A03G04034400.1">
    <property type="protein sequence ID" value="TraesSTA7A03G04034400.1.CDS1"/>
    <property type="gene ID" value="TraesSTA7A03G04034400"/>
</dbReference>
<dbReference type="AlphaFoldDB" id="A0A3B6RPR2"/>
<protein>
    <submittedName>
        <fullName evidence="1">Uncharacterized protein</fullName>
    </submittedName>
</protein>
<proteinExistence type="predicted"/>
<dbReference type="Gramene" id="TraesLDM7A03G04042350.1">
    <property type="protein sequence ID" value="TraesLDM7A03G04042350.1.CDS1"/>
    <property type="gene ID" value="TraesLDM7A03G04042350"/>
</dbReference>
<keyword evidence="2" id="KW-1185">Reference proteome</keyword>
<reference evidence="1" key="2">
    <citation type="submission" date="2018-10" db="UniProtKB">
        <authorList>
            <consortium name="EnsemblPlants"/>
        </authorList>
    </citation>
    <scope>IDENTIFICATION</scope>
</reference>
<reference evidence="1" key="1">
    <citation type="submission" date="2018-08" db="EMBL/GenBank/DDBJ databases">
        <authorList>
            <person name="Rossello M."/>
        </authorList>
    </citation>
    <scope>NUCLEOTIDE SEQUENCE [LARGE SCALE GENOMIC DNA]</scope>
    <source>
        <strain evidence="1">cv. Chinese Spring</strain>
    </source>
</reference>
<dbReference type="Gramene" id="TraesCS7A03G1377700.1">
    <property type="protein sequence ID" value="TraesCS7A03G1377700.1.CDS1"/>
    <property type="gene ID" value="TraesCS7A03G1377700"/>
</dbReference>
<name>A0A3B6RPR2_WHEAT</name>
<dbReference type="Proteomes" id="UP000019116">
    <property type="component" value="Chromosome 7A"/>
</dbReference>
<dbReference type="Gramene" id="TraesSYM7A03G03992200.1">
    <property type="protein sequence ID" value="TraesSYM7A03G03992200.1.CDS1"/>
    <property type="gene ID" value="TraesSYM7A03G03992200"/>
</dbReference>
<dbReference type="Gramene" id="TraesJAG7A03G04021630.1">
    <property type="protein sequence ID" value="TraesJAG7A03G04021630.1.CDS1"/>
    <property type="gene ID" value="TraesJAG7A03G04021630"/>
</dbReference>
<dbReference type="Gramene" id="TraesJUL7A03G04076100.1">
    <property type="protein sequence ID" value="TraesJUL7A03G04076100.1.CDS1"/>
    <property type="gene ID" value="TraesJUL7A03G04076100"/>
</dbReference>
<dbReference type="Gramene" id="TraesCS7A02G564800.1">
    <property type="protein sequence ID" value="TraesCS7A02G564800.1.cds1"/>
    <property type="gene ID" value="TraesCS7A02G564800"/>
</dbReference>
<accession>A0A3B6RPR2</accession>
<dbReference type="Gramene" id="TraesWEE_scaffold_043440_01G000100.1">
    <property type="protein sequence ID" value="TraesWEE_scaffold_043440_01G000100.1"/>
    <property type="gene ID" value="TraesWEE_scaffold_043440_01G000100"/>
</dbReference>
<evidence type="ECO:0000313" key="1">
    <source>
        <dbReference type="EnsemblPlants" id="TraesCS7A02G564800.1.cds1"/>
    </source>
</evidence>
<dbReference type="SMR" id="A0A3B6RPR2"/>
<dbReference type="Gramene" id="TraesCAD_scaffold_023887_01G000400.1">
    <property type="protein sequence ID" value="TraesCAD_scaffold_023887_01G000400.1"/>
    <property type="gene ID" value="TraesCAD_scaffold_023887_01G000400"/>
</dbReference>
<organism evidence="1">
    <name type="scientific">Triticum aestivum</name>
    <name type="common">Wheat</name>
    <dbReference type="NCBI Taxonomy" id="4565"/>
    <lineage>
        <taxon>Eukaryota</taxon>
        <taxon>Viridiplantae</taxon>
        <taxon>Streptophyta</taxon>
        <taxon>Embryophyta</taxon>
        <taxon>Tracheophyta</taxon>
        <taxon>Spermatophyta</taxon>
        <taxon>Magnoliopsida</taxon>
        <taxon>Liliopsida</taxon>
        <taxon>Poales</taxon>
        <taxon>Poaceae</taxon>
        <taxon>BOP clade</taxon>
        <taxon>Pooideae</taxon>
        <taxon>Triticodae</taxon>
        <taxon>Triticeae</taxon>
        <taxon>Triticinae</taxon>
        <taxon>Triticum</taxon>
    </lineage>
</organism>